<evidence type="ECO:0000256" key="3">
    <source>
        <dbReference type="ARBA" id="ARBA00023163"/>
    </source>
</evidence>
<dbReference type="Gene3D" id="1.10.260.40">
    <property type="entry name" value="lambda repressor-like DNA-binding domains"/>
    <property type="match status" value="1"/>
</dbReference>
<accession>A0A1M4YKB1</accession>
<dbReference type="InterPro" id="IPR001387">
    <property type="entry name" value="Cro/C1-type_HTH"/>
</dbReference>
<dbReference type="InterPro" id="IPR010982">
    <property type="entry name" value="Lambda_DNA-bd_dom_sf"/>
</dbReference>
<evidence type="ECO:0000256" key="1">
    <source>
        <dbReference type="ARBA" id="ARBA00023015"/>
    </source>
</evidence>
<dbReference type="RefSeq" id="WP_073271203.1">
    <property type="nucleotide sequence ID" value="NZ_FQTU01000013.1"/>
</dbReference>
<evidence type="ECO:0000259" key="4">
    <source>
        <dbReference type="PROSITE" id="PS50943"/>
    </source>
</evidence>
<dbReference type="SMART" id="SM00530">
    <property type="entry name" value="HTH_XRE"/>
    <property type="match status" value="1"/>
</dbReference>
<dbReference type="CDD" id="cd00093">
    <property type="entry name" value="HTH_XRE"/>
    <property type="match status" value="1"/>
</dbReference>
<evidence type="ECO:0000313" key="5">
    <source>
        <dbReference type="EMBL" id="SHF06244.1"/>
    </source>
</evidence>
<keyword evidence="6" id="KW-1185">Reference proteome</keyword>
<proteinExistence type="predicted"/>
<keyword evidence="3" id="KW-0804">Transcription</keyword>
<reference evidence="5 6" key="1">
    <citation type="submission" date="2016-11" db="EMBL/GenBank/DDBJ databases">
        <authorList>
            <person name="Jaros S."/>
            <person name="Januszkiewicz K."/>
            <person name="Wedrychowicz H."/>
        </authorList>
    </citation>
    <scope>NUCLEOTIDE SEQUENCE [LARGE SCALE GENOMIC DNA]</scope>
    <source>
        <strain evidence="5 6">DSM 14828</strain>
    </source>
</reference>
<dbReference type="Pfam" id="PF12844">
    <property type="entry name" value="HTH_19"/>
    <property type="match status" value="1"/>
</dbReference>
<keyword evidence="2" id="KW-0238">DNA-binding</keyword>
<dbReference type="GO" id="GO:0003677">
    <property type="term" value="F:DNA binding"/>
    <property type="evidence" value="ECO:0007669"/>
    <property type="project" value="UniProtKB-KW"/>
</dbReference>
<dbReference type="PANTHER" id="PTHR40661">
    <property type="match status" value="1"/>
</dbReference>
<sequence length="118" mass="13456">MNNEFSGVGERLRQLLKKNKLKQVDVCYAAGISKNAMSNYISGNRVPDTKALYKLSKVFTVSMEWLLTGDENVTTIALGQTEKSMLDLFRGLSHEDREEIIMLIDLKYHRSRSKKGNK</sequence>
<protein>
    <submittedName>
        <fullName evidence="5">Transcriptional regulator, contains XRE-family HTH domain</fullName>
    </submittedName>
</protein>
<feature type="domain" description="HTH cro/C1-type" evidence="4">
    <location>
        <begin position="12"/>
        <end position="66"/>
    </location>
</feature>
<dbReference type="OrthoDB" id="48775at2"/>
<organism evidence="5 6">
    <name type="scientific">Alkalibacter saccharofermentans DSM 14828</name>
    <dbReference type="NCBI Taxonomy" id="1120975"/>
    <lineage>
        <taxon>Bacteria</taxon>
        <taxon>Bacillati</taxon>
        <taxon>Bacillota</taxon>
        <taxon>Clostridia</taxon>
        <taxon>Eubacteriales</taxon>
        <taxon>Eubacteriaceae</taxon>
        <taxon>Alkalibacter</taxon>
    </lineage>
</organism>
<gene>
    <name evidence="5" type="ORF">SAMN02746064_01792</name>
</gene>
<dbReference type="EMBL" id="FQTU01000013">
    <property type="protein sequence ID" value="SHF06244.1"/>
    <property type="molecule type" value="Genomic_DNA"/>
</dbReference>
<dbReference type="AlphaFoldDB" id="A0A1M4YKB1"/>
<name>A0A1M4YKB1_9FIRM</name>
<dbReference type="SUPFAM" id="SSF47413">
    <property type="entry name" value="lambda repressor-like DNA-binding domains"/>
    <property type="match status" value="1"/>
</dbReference>
<evidence type="ECO:0000313" key="6">
    <source>
        <dbReference type="Proteomes" id="UP000184251"/>
    </source>
</evidence>
<dbReference type="PANTHER" id="PTHR40661:SF1">
    <property type="entry name" value="HTH CRO_C1-TYPE DOMAIN-CONTAINING PROTEIN"/>
    <property type="match status" value="1"/>
</dbReference>
<keyword evidence="1" id="KW-0805">Transcription regulation</keyword>
<dbReference type="Proteomes" id="UP000184251">
    <property type="component" value="Unassembled WGS sequence"/>
</dbReference>
<dbReference type="PROSITE" id="PS50943">
    <property type="entry name" value="HTH_CROC1"/>
    <property type="match status" value="1"/>
</dbReference>
<evidence type="ECO:0000256" key="2">
    <source>
        <dbReference type="ARBA" id="ARBA00023125"/>
    </source>
</evidence>
<dbReference type="STRING" id="1120975.SAMN02746064_01792"/>